<evidence type="ECO:0000313" key="9">
    <source>
        <dbReference type="Proteomes" id="UP000525319"/>
    </source>
</evidence>
<sequence>KNYTWVCLPKYSPRPLKEGLTVFTDVGKTSQKAATVWNTEGYWQQHILEAEPGDSLQTLELAAVCWAVTRWCQQEINIVMDSLYVAGVVQQIEDAVIRETQNECLL</sequence>
<organism evidence="8 9">
    <name type="scientific">Drymodes brunneopygia</name>
    <dbReference type="NCBI Taxonomy" id="626378"/>
    <lineage>
        <taxon>Eukaryota</taxon>
        <taxon>Metazoa</taxon>
        <taxon>Chordata</taxon>
        <taxon>Craniata</taxon>
        <taxon>Vertebrata</taxon>
        <taxon>Euteleostomi</taxon>
        <taxon>Archelosauria</taxon>
        <taxon>Archosauria</taxon>
        <taxon>Dinosauria</taxon>
        <taxon>Saurischia</taxon>
        <taxon>Theropoda</taxon>
        <taxon>Coelurosauria</taxon>
        <taxon>Aves</taxon>
        <taxon>Neognathae</taxon>
        <taxon>Neoaves</taxon>
        <taxon>Telluraves</taxon>
        <taxon>Australaves</taxon>
        <taxon>Passeriformes</taxon>
        <taxon>Petroicidae</taxon>
        <taxon>Drymodes</taxon>
    </lineage>
</organism>
<feature type="domain" description="RNase H type-1" evidence="7">
    <location>
        <begin position="19"/>
        <end position="95"/>
    </location>
</feature>
<proteinExistence type="predicted"/>
<dbReference type="InterPro" id="IPR036397">
    <property type="entry name" value="RNaseH_sf"/>
</dbReference>
<evidence type="ECO:0000256" key="6">
    <source>
        <dbReference type="ARBA" id="ARBA00022918"/>
    </source>
</evidence>
<reference evidence="8 9" key="1">
    <citation type="submission" date="2019-09" db="EMBL/GenBank/DDBJ databases">
        <title>Bird 10,000 Genomes (B10K) Project - Family phase.</title>
        <authorList>
            <person name="Zhang G."/>
        </authorList>
    </citation>
    <scope>NUCLEOTIDE SEQUENCE [LARGE SCALE GENOMIC DNA]</scope>
    <source>
        <strain evidence="8">B10K-DU-030-03</strain>
    </source>
</reference>
<evidence type="ECO:0000256" key="4">
    <source>
        <dbReference type="ARBA" id="ARBA00022759"/>
    </source>
</evidence>
<accession>A0A7L3KCC4</accession>
<evidence type="ECO:0000259" key="7">
    <source>
        <dbReference type="Pfam" id="PF00075"/>
    </source>
</evidence>
<comment type="caution">
    <text evidence="8">The sequence shown here is derived from an EMBL/GenBank/DDBJ whole genome shotgun (WGS) entry which is preliminary data.</text>
</comment>
<dbReference type="Pfam" id="PF00075">
    <property type="entry name" value="RNase_H"/>
    <property type="match status" value="1"/>
</dbReference>
<protein>
    <submittedName>
        <fullName evidence="8">POK11 protein</fullName>
    </submittedName>
</protein>
<dbReference type="SUPFAM" id="SSF53098">
    <property type="entry name" value="Ribonuclease H-like"/>
    <property type="match status" value="1"/>
</dbReference>
<gene>
    <name evidence="8" type="primary">Ervk11_0</name>
    <name evidence="8" type="ORF">DRYBRU_R15166</name>
</gene>
<dbReference type="InterPro" id="IPR012337">
    <property type="entry name" value="RNaseH-like_sf"/>
</dbReference>
<dbReference type="AlphaFoldDB" id="A0A7L3KCC4"/>
<evidence type="ECO:0000313" key="8">
    <source>
        <dbReference type="EMBL" id="NXU39267.1"/>
    </source>
</evidence>
<dbReference type="EMBL" id="VZTZ01022915">
    <property type="protein sequence ID" value="NXU39267.1"/>
    <property type="molecule type" value="Genomic_DNA"/>
</dbReference>
<dbReference type="PANTHER" id="PTHR41694:SF3">
    <property type="entry name" value="RNA-DIRECTED DNA POLYMERASE-RELATED"/>
    <property type="match status" value="1"/>
</dbReference>
<feature type="non-terminal residue" evidence="8">
    <location>
        <position position="1"/>
    </location>
</feature>
<dbReference type="GO" id="GO:0004523">
    <property type="term" value="F:RNA-DNA hybrid ribonuclease activity"/>
    <property type="evidence" value="ECO:0007669"/>
    <property type="project" value="InterPro"/>
</dbReference>
<evidence type="ECO:0000256" key="1">
    <source>
        <dbReference type="ARBA" id="ARBA00022679"/>
    </source>
</evidence>
<keyword evidence="1" id="KW-0808">Transferase</keyword>
<dbReference type="InterPro" id="IPR002156">
    <property type="entry name" value="RNaseH_domain"/>
</dbReference>
<dbReference type="Gene3D" id="3.30.420.10">
    <property type="entry name" value="Ribonuclease H-like superfamily/Ribonuclease H"/>
    <property type="match status" value="1"/>
</dbReference>
<name>A0A7L3KCC4_9PASS</name>
<dbReference type="GO" id="GO:0003964">
    <property type="term" value="F:RNA-directed DNA polymerase activity"/>
    <property type="evidence" value="ECO:0007669"/>
    <property type="project" value="UniProtKB-KW"/>
</dbReference>
<evidence type="ECO:0000256" key="2">
    <source>
        <dbReference type="ARBA" id="ARBA00022695"/>
    </source>
</evidence>
<dbReference type="PANTHER" id="PTHR41694">
    <property type="entry name" value="ENDOGENOUS RETROVIRUS GROUP K MEMBER POL PROTEIN"/>
    <property type="match status" value="1"/>
</dbReference>
<dbReference type="GO" id="GO:0035613">
    <property type="term" value="F:RNA stem-loop binding"/>
    <property type="evidence" value="ECO:0007669"/>
    <property type="project" value="TreeGrafter"/>
</dbReference>
<keyword evidence="6" id="KW-0695">RNA-directed DNA polymerase</keyword>
<keyword evidence="2" id="KW-0548">Nucleotidyltransferase</keyword>
<evidence type="ECO:0000256" key="5">
    <source>
        <dbReference type="ARBA" id="ARBA00022801"/>
    </source>
</evidence>
<evidence type="ECO:0000256" key="3">
    <source>
        <dbReference type="ARBA" id="ARBA00022722"/>
    </source>
</evidence>
<dbReference type="Proteomes" id="UP000525319">
    <property type="component" value="Unassembled WGS sequence"/>
</dbReference>
<keyword evidence="3" id="KW-0540">Nuclease</keyword>
<keyword evidence="9" id="KW-1185">Reference proteome</keyword>
<dbReference type="OrthoDB" id="9395371at2759"/>
<keyword evidence="4" id="KW-0255">Endonuclease</keyword>
<keyword evidence="5" id="KW-0378">Hydrolase</keyword>
<feature type="non-terminal residue" evidence="8">
    <location>
        <position position="106"/>
    </location>
</feature>